<dbReference type="EMBL" id="AXDT01000015">
    <property type="protein sequence ID" value="ERT14831.1"/>
    <property type="molecule type" value="Genomic_DNA"/>
</dbReference>
<name>U7R7K9_PHOTE</name>
<dbReference type="RefSeq" id="WP_023043501.1">
    <property type="nucleotide sequence ID" value="NZ_AXDT01000015.1"/>
</dbReference>
<sequence>MNNPSGLLATRMELKKFQEIAFYDLLLSPKCQSLPEVVRAGSYWLNHIHIVDNIFRAHLCGETHGYQSTVSDDIPDLQLLRQEALNSNEWLIAYARSLNADTAIERVQFTFTDGAPGDMTREEILLHLLTHALYHLSTSPALEKHALTIPPVLLTTIQSASREVSHHDKE</sequence>
<keyword evidence="2" id="KW-0479">Metal-binding</keyword>
<comment type="caution">
    <text evidence="3">The sequence shown here is derived from an EMBL/GenBank/DDBJ whole genome shotgun (WGS) entry which is preliminary data.</text>
</comment>
<dbReference type="InterPro" id="IPR034660">
    <property type="entry name" value="DinB/YfiT-like"/>
</dbReference>
<evidence type="ECO:0000256" key="2">
    <source>
        <dbReference type="ARBA" id="ARBA00022723"/>
    </source>
</evidence>
<evidence type="ECO:0000256" key="1">
    <source>
        <dbReference type="ARBA" id="ARBA00008635"/>
    </source>
</evidence>
<dbReference type="InterPro" id="IPR007837">
    <property type="entry name" value="DinB"/>
</dbReference>
<dbReference type="Pfam" id="PF05163">
    <property type="entry name" value="DinB"/>
    <property type="match status" value="1"/>
</dbReference>
<dbReference type="Gene3D" id="1.20.120.450">
    <property type="entry name" value="dinb family like domain"/>
    <property type="match status" value="1"/>
</dbReference>
<dbReference type="AlphaFoldDB" id="U7R7K9"/>
<proteinExistence type="inferred from homology"/>
<evidence type="ECO:0000313" key="4">
    <source>
        <dbReference type="Proteomes" id="UP000017133"/>
    </source>
</evidence>
<evidence type="ECO:0008006" key="5">
    <source>
        <dbReference type="Google" id="ProtNLM"/>
    </source>
</evidence>
<accession>U7R7K9</accession>
<protein>
    <recommendedName>
        <fullName evidence="5">DinB family protein</fullName>
    </recommendedName>
</protein>
<dbReference type="GO" id="GO:0046872">
    <property type="term" value="F:metal ion binding"/>
    <property type="evidence" value="ECO:0007669"/>
    <property type="project" value="UniProtKB-KW"/>
</dbReference>
<gene>
    <name evidence="3" type="ORF">O185_01485</name>
</gene>
<dbReference type="Proteomes" id="UP000017133">
    <property type="component" value="Unassembled WGS sequence"/>
</dbReference>
<reference evidence="3 4" key="1">
    <citation type="submission" date="2013-10" db="EMBL/GenBank/DDBJ databases">
        <title>Whole Genome Shotgun Sequence of Photorhabdus temperata J3.</title>
        <authorList>
            <person name="Park G.-S."/>
            <person name="Hong S.-J."/>
            <person name="Shin J.-H."/>
        </authorList>
    </citation>
    <scope>NUCLEOTIDE SEQUENCE [LARGE SCALE GENOMIC DNA]</scope>
    <source>
        <strain evidence="3 4">J3</strain>
    </source>
</reference>
<dbReference type="PATRIC" id="fig|1389415.4.peg.287"/>
<evidence type="ECO:0000313" key="3">
    <source>
        <dbReference type="EMBL" id="ERT14831.1"/>
    </source>
</evidence>
<dbReference type="SUPFAM" id="SSF109854">
    <property type="entry name" value="DinB/YfiT-like putative metalloenzymes"/>
    <property type="match status" value="1"/>
</dbReference>
<keyword evidence="4" id="KW-1185">Reference proteome</keyword>
<comment type="similarity">
    <text evidence="1">Belongs to the DinB family.</text>
</comment>
<organism evidence="3 4">
    <name type="scientific">Photorhabdus temperata J3</name>
    <dbReference type="NCBI Taxonomy" id="1389415"/>
    <lineage>
        <taxon>Bacteria</taxon>
        <taxon>Pseudomonadati</taxon>
        <taxon>Pseudomonadota</taxon>
        <taxon>Gammaproteobacteria</taxon>
        <taxon>Enterobacterales</taxon>
        <taxon>Morganellaceae</taxon>
        <taxon>Photorhabdus</taxon>
    </lineage>
</organism>